<feature type="domain" description="Protein kinase" evidence="2">
    <location>
        <begin position="1"/>
        <end position="274"/>
    </location>
</feature>
<dbReference type="Proteomes" id="UP000017246">
    <property type="component" value="Unassembled WGS sequence"/>
</dbReference>
<dbReference type="InterPro" id="IPR011009">
    <property type="entry name" value="Kinase-like_dom_sf"/>
</dbReference>
<feature type="region of interest" description="Disordered" evidence="1">
    <location>
        <begin position="251"/>
        <end position="274"/>
    </location>
</feature>
<protein>
    <submittedName>
        <fullName evidence="3">Serine</fullName>
    </submittedName>
</protein>
<dbReference type="InterPro" id="IPR000719">
    <property type="entry name" value="Prot_kinase_dom"/>
</dbReference>
<sequence>MFEYMGKLPALSLLCNYKEIGLSKAIKRKNILHPAHKHFITYQLFKVSYYLHSAEAIHRNLKPSNVLTDCMSRKALRLRTGTLKKQNLRSGDGLLMGVNAKCPLESMWQLNGIEHRRSSSLPVTTPRMCTSGLWAAFSGKCTLANSSSSQVSLGIRFYNAKARLMTVPRPLQPLVDDNVQLSIQEYRKRLHQIRIGHRSDKASDCGANLVYAYDSSHTVTNQIKANGRLCTAGTTSTASSYAVSNVMLCGRPNQRQSDHPERQKATRIQSSRLK</sequence>
<name>A0A0S4MI04_ECHMU</name>
<reference evidence="3" key="2">
    <citation type="submission" date="2015-11" db="EMBL/GenBank/DDBJ databases">
        <authorList>
            <person name="Zhang Y."/>
            <person name="Guo Z."/>
        </authorList>
    </citation>
    <scope>NUCLEOTIDE SEQUENCE</scope>
</reference>
<dbReference type="Gene3D" id="1.10.510.10">
    <property type="entry name" value="Transferase(Phosphotransferase) domain 1"/>
    <property type="match status" value="1"/>
</dbReference>
<dbReference type="SUPFAM" id="SSF56112">
    <property type="entry name" value="Protein kinase-like (PK-like)"/>
    <property type="match status" value="1"/>
</dbReference>
<evidence type="ECO:0000313" key="3">
    <source>
        <dbReference type="EMBL" id="CUT98456.1"/>
    </source>
</evidence>
<keyword evidence="4" id="KW-1185">Reference proteome</keyword>
<organism evidence="3 4">
    <name type="scientific">Echinococcus multilocularis</name>
    <name type="common">Fox tapeworm</name>
    <dbReference type="NCBI Taxonomy" id="6211"/>
    <lineage>
        <taxon>Eukaryota</taxon>
        <taxon>Metazoa</taxon>
        <taxon>Spiralia</taxon>
        <taxon>Lophotrochozoa</taxon>
        <taxon>Platyhelminthes</taxon>
        <taxon>Cestoda</taxon>
        <taxon>Eucestoda</taxon>
        <taxon>Cyclophyllidea</taxon>
        <taxon>Taeniidae</taxon>
        <taxon>Echinococcus</taxon>
    </lineage>
</organism>
<accession>A0A0S4MI04</accession>
<evidence type="ECO:0000313" key="4">
    <source>
        <dbReference type="Proteomes" id="UP000017246"/>
    </source>
</evidence>
<evidence type="ECO:0000256" key="1">
    <source>
        <dbReference type="SAM" id="MobiDB-lite"/>
    </source>
</evidence>
<reference evidence="3" key="1">
    <citation type="journal article" date="2013" name="Nature">
        <title>The genomes of four tapeworm species reveal adaptations to parasitism.</title>
        <authorList>
            <person name="Tsai I.J."/>
            <person name="Zarowiecki M."/>
            <person name="Holroyd N."/>
            <person name="Garciarrubio A."/>
            <person name="Sanchez-Flores A."/>
            <person name="Brooks K.L."/>
            <person name="Tracey A."/>
            <person name="Bobes R.J."/>
            <person name="Fragoso G."/>
            <person name="Sciutto E."/>
            <person name="Aslett M."/>
            <person name="Beasley H."/>
            <person name="Bennett H.M."/>
            <person name="Cai J."/>
            <person name="Camicia F."/>
            <person name="Clark R."/>
            <person name="Cucher M."/>
            <person name="De Silva N."/>
            <person name="Day T.A."/>
            <person name="Deplazes P."/>
            <person name="Estrada K."/>
            <person name="Fernandez C."/>
            <person name="Holland P.W."/>
            <person name="Hou J."/>
            <person name="Hu S."/>
            <person name="Huckvale T."/>
            <person name="Hung S.S."/>
            <person name="Kamenetzky L."/>
            <person name="Keane J.A."/>
            <person name="Kiss F."/>
            <person name="Koziol U."/>
            <person name="Lambert O."/>
            <person name="Liu K."/>
            <person name="Luo X."/>
            <person name="Luo Y."/>
            <person name="Macchiaroli N."/>
            <person name="Nichol S."/>
            <person name="Paps J."/>
            <person name="Parkinson J."/>
            <person name="Pouchkina-Stantcheva N."/>
            <person name="Riddiford N."/>
            <person name="Rosenzvit M."/>
            <person name="Salinas G."/>
            <person name="Wasmuth J.D."/>
            <person name="Zamanian M."/>
            <person name="Zheng Y."/>
            <person name="Cai X."/>
            <person name="Soberon X."/>
            <person name="Olson P.D."/>
            <person name="Laclette J.P."/>
            <person name="Brehm K."/>
            <person name="Berriman M."/>
            <person name="Garciarrubio A."/>
            <person name="Bobes R.J."/>
            <person name="Fragoso G."/>
            <person name="Sanchez-Flores A."/>
            <person name="Estrada K."/>
            <person name="Cevallos M.A."/>
            <person name="Morett E."/>
            <person name="Gonzalez V."/>
            <person name="Portillo T."/>
            <person name="Ochoa-Leyva A."/>
            <person name="Jose M.V."/>
            <person name="Sciutto E."/>
            <person name="Landa A."/>
            <person name="Jimenez L."/>
            <person name="Valdes V."/>
            <person name="Carrero J.C."/>
            <person name="Larralde C."/>
            <person name="Morales-Montor J."/>
            <person name="Limon-Lason J."/>
            <person name="Soberon X."/>
            <person name="Laclette J.P."/>
        </authorList>
    </citation>
    <scope>NUCLEOTIDE SEQUENCE [LARGE SCALE GENOMIC DNA]</scope>
</reference>
<dbReference type="AlphaFoldDB" id="A0A0S4MI04"/>
<dbReference type="Pfam" id="PF00069">
    <property type="entry name" value="Pkinase"/>
    <property type="match status" value="1"/>
</dbReference>
<dbReference type="GO" id="GO:0005524">
    <property type="term" value="F:ATP binding"/>
    <property type="evidence" value="ECO:0007669"/>
    <property type="project" value="InterPro"/>
</dbReference>
<dbReference type="OrthoDB" id="10628849at2759"/>
<proteinExistence type="predicted"/>
<evidence type="ECO:0000259" key="2">
    <source>
        <dbReference type="PROSITE" id="PS50011"/>
    </source>
</evidence>
<dbReference type="GO" id="GO:0004672">
    <property type="term" value="F:protein kinase activity"/>
    <property type="evidence" value="ECO:0007669"/>
    <property type="project" value="InterPro"/>
</dbReference>
<dbReference type="EMBL" id="LN902011">
    <property type="protein sequence ID" value="CUT98456.1"/>
    <property type="molecule type" value="Genomic_DNA"/>
</dbReference>
<dbReference type="PROSITE" id="PS50011">
    <property type="entry name" value="PROTEIN_KINASE_DOM"/>
    <property type="match status" value="1"/>
</dbReference>
<dbReference type="STRING" id="6211.A0A0S4MI04"/>